<dbReference type="Pfam" id="PF13966">
    <property type="entry name" value="zf-RVT"/>
    <property type="match status" value="1"/>
</dbReference>
<proteinExistence type="predicted"/>
<dbReference type="GO" id="GO:0004523">
    <property type="term" value="F:RNA-DNA hybrid ribonuclease activity"/>
    <property type="evidence" value="ECO:0007669"/>
    <property type="project" value="InterPro"/>
</dbReference>
<dbReference type="PANTHER" id="PTHR33116">
    <property type="entry name" value="REVERSE TRANSCRIPTASE ZINC-BINDING DOMAIN-CONTAINING PROTEIN-RELATED-RELATED"/>
    <property type="match status" value="1"/>
</dbReference>
<organism evidence="2 3">
    <name type="scientific">Arabidopsis suecica</name>
    <name type="common">Swedish thale-cress</name>
    <name type="synonym">Cardaminopsis suecica</name>
    <dbReference type="NCBI Taxonomy" id="45249"/>
    <lineage>
        <taxon>Eukaryota</taxon>
        <taxon>Viridiplantae</taxon>
        <taxon>Streptophyta</taxon>
        <taxon>Embryophyta</taxon>
        <taxon>Tracheophyta</taxon>
        <taxon>Spermatophyta</taxon>
        <taxon>Magnoliopsida</taxon>
        <taxon>eudicotyledons</taxon>
        <taxon>Gunneridae</taxon>
        <taxon>Pentapetalae</taxon>
        <taxon>rosids</taxon>
        <taxon>malvids</taxon>
        <taxon>Brassicales</taxon>
        <taxon>Brassicaceae</taxon>
        <taxon>Camelineae</taxon>
        <taxon>Arabidopsis</taxon>
    </lineage>
</organism>
<keyword evidence="3" id="KW-1185">Reference proteome</keyword>
<comment type="caution">
    <text evidence="2">The sequence shown here is derived from an EMBL/GenBank/DDBJ whole genome shotgun (WGS) entry which is preliminary data.</text>
</comment>
<dbReference type="PROSITE" id="PS50878">
    <property type="entry name" value="RT_POL"/>
    <property type="match status" value="1"/>
</dbReference>
<dbReference type="PANTHER" id="PTHR33116:SF86">
    <property type="entry name" value="REVERSE TRANSCRIPTASE DOMAIN-CONTAINING PROTEIN"/>
    <property type="match status" value="1"/>
</dbReference>
<gene>
    <name evidence="2" type="ORF">ISN44_As12g029990</name>
</gene>
<dbReference type="AlphaFoldDB" id="A0A8T1YP89"/>
<dbReference type="Pfam" id="PF00078">
    <property type="entry name" value="RVT_1"/>
    <property type="match status" value="1"/>
</dbReference>
<dbReference type="Pfam" id="PF13456">
    <property type="entry name" value="RVT_3"/>
    <property type="match status" value="1"/>
</dbReference>
<dbReference type="InterPro" id="IPR044730">
    <property type="entry name" value="RNase_H-like_dom_plant"/>
</dbReference>
<evidence type="ECO:0000259" key="1">
    <source>
        <dbReference type="PROSITE" id="PS50878"/>
    </source>
</evidence>
<dbReference type="EMBL" id="JAEFBJ010000012">
    <property type="protein sequence ID" value="KAG7547788.1"/>
    <property type="molecule type" value="Genomic_DNA"/>
</dbReference>
<name>A0A8T1YP89_ARASU</name>
<accession>A0A8T1YP89</accession>
<evidence type="ECO:0000313" key="3">
    <source>
        <dbReference type="Proteomes" id="UP000694251"/>
    </source>
</evidence>
<feature type="domain" description="Reverse transcriptase" evidence="1">
    <location>
        <begin position="30"/>
        <end position="300"/>
    </location>
</feature>
<dbReference type="InterPro" id="IPR002156">
    <property type="entry name" value="RNaseH_domain"/>
</dbReference>
<dbReference type="Proteomes" id="UP000694251">
    <property type="component" value="Chromosome 12"/>
</dbReference>
<dbReference type="InterPro" id="IPR026960">
    <property type="entry name" value="RVT-Znf"/>
</dbReference>
<protein>
    <submittedName>
        <fullName evidence="2">Ribonuclease H domain</fullName>
    </submittedName>
</protein>
<dbReference type="GO" id="GO:0003676">
    <property type="term" value="F:nucleic acid binding"/>
    <property type="evidence" value="ECO:0007669"/>
    <property type="project" value="InterPro"/>
</dbReference>
<evidence type="ECO:0000313" key="2">
    <source>
        <dbReference type="EMBL" id="KAG7547788.1"/>
    </source>
</evidence>
<dbReference type="CDD" id="cd01650">
    <property type="entry name" value="RT_nLTR_like"/>
    <property type="match status" value="1"/>
</dbReference>
<sequence length="881" mass="98678">MAPGPDGFSACFFQSNWSTVGPQVVLEVQSFFLNDHLPNNINATHIRLILKIQSPQKMVDYRPIALCSDFYKIISKLLAKRLQPVLHSVISENQSAFVPKRAITDNVLITHEVLHYLKTSKAQMNCYMAVKTNMSKAYDRLEWGFIQAVLERMGFHPKWTHWIMQCISTVSYSFLINDSVQGCVTPTRGIRQRDPLSPYLFILCSEVLSGLCRKVQEDGTLPGIRVSLGSPRVNHLLFADDTMFFCRSDENSCQTLLKIIKRYELASGQLINKTKSSITFSAKTHVSLREKAHQTLGMQQVGGLGKYLGLPEFFGRKKKDMFNLIIDRIRQRALSWSSRFLSTAGKATLLKSVLAAMPTYTMSCFKLPGSLSKRIQSALTRFWWDDSVENKKVCWVSWDKLAQAKCDGGLGFRDIPCFNDALLAKISWRILSKPSCLLAKILLGKYCKASSFLDCEVSSTASHGWRGICIGRDLLKSHLGKAIGSGKTTLLWYEPWISLDKSTIPMGPPPAKSQQWTVDYLICPLTKAWDREKIKLLLPAYEEQILAIRPSKKETEDRLSWLLTKNGEYSAKSGYLATTLETKLGLSHRDSSPGFNWFKDLWNLKCQPKIKFFLWKLLRDALPLSTSLKFRGINLDALCPHCQQEESGLHLFFHCPFAQQVWESAPFKTPLNTALISNLQLGLESSKRVINLPPVGISPKEVLSQAIVHAREWILAQPSQIQTPSITTEPQVAINRAETILCFSDAAWRKDSKVAGFGWLFSNRLSNLVHQESSSATNVGSPLLAEAMALCLAQSQALELGFRKVSFASDSQLLIKALNSESSPKELYGILQDILALSADFDEISFSFVSREKNGCADALAKSALYSAFIVPASVFVPNPV</sequence>
<reference evidence="2 3" key="1">
    <citation type="submission" date="2020-12" db="EMBL/GenBank/DDBJ databases">
        <title>Concerted genomic and epigenomic changes stabilize Arabidopsis allopolyploids.</title>
        <authorList>
            <person name="Chen Z."/>
        </authorList>
    </citation>
    <scope>NUCLEOTIDE SEQUENCE [LARGE SCALE GENOMIC DNA]</scope>
    <source>
        <strain evidence="2">As9502</strain>
        <tissue evidence="2">Leaf</tissue>
    </source>
</reference>
<dbReference type="InterPro" id="IPR000477">
    <property type="entry name" value="RT_dom"/>
</dbReference>
<dbReference type="OrthoDB" id="1111847at2759"/>
<dbReference type="CDD" id="cd06222">
    <property type="entry name" value="RNase_H_like"/>
    <property type="match status" value="1"/>
</dbReference>